<keyword evidence="4" id="KW-0963">Cytoplasm</keyword>
<keyword evidence="8" id="KW-0460">Magnesium</keyword>
<evidence type="ECO:0000256" key="5">
    <source>
        <dbReference type="ARBA" id="ARBA00022679"/>
    </source>
</evidence>
<keyword evidence="5 18" id="KW-0808">Transferase</keyword>
<dbReference type="Proteomes" id="UP001560267">
    <property type="component" value="Unassembled WGS sequence"/>
</dbReference>
<evidence type="ECO:0000259" key="17">
    <source>
        <dbReference type="Pfam" id="PF00483"/>
    </source>
</evidence>
<dbReference type="InterPro" id="IPR005835">
    <property type="entry name" value="NTP_transferase_dom"/>
</dbReference>
<dbReference type="Pfam" id="PF00483">
    <property type="entry name" value="NTP_transferase"/>
    <property type="match status" value="1"/>
</dbReference>
<evidence type="ECO:0000256" key="15">
    <source>
        <dbReference type="ARBA" id="ARBA00048493"/>
    </source>
</evidence>
<evidence type="ECO:0000256" key="7">
    <source>
        <dbReference type="ARBA" id="ARBA00022723"/>
    </source>
</evidence>
<evidence type="ECO:0000313" key="19">
    <source>
        <dbReference type="Proteomes" id="UP001560267"/>
    </source>
</evidence>
<keyword evidence="11" id="KW-0511">Multifunctional enzyme</keyword>
<protein>
    <submittedName>
        <fullName evidence="18">NTP transferase domain-containing protein</fullName>
    </submittedName>
</protein>
<evidence type="ECO:0000256" key="10">
    <source>
        <dbReference type="ARBA" id="ARBA00022984"/>
    </source>
</evidence>
<keyword evidence="9" id="KW-0133">Cell shape</keyword>
<dbReference type="GO" id="GO:0016740">
    <property type="term" value="F:transferase activity"/>
    <property type="evidence" value="ECO:0007669"/>
    <property type="project" value="UniProtKB-KW"/>
</dbReference>
<keyword evidence="10" id="KW-0573">Peptidoglycan synthesis</keyword>
<dbReference type="CDD" id="cd02540">
    <property type="entry name" value="GT2_GlmU_N_bac"/>
    <property type="match status" value="1"/>
</dbReference>
<evidence type="ECO:0000256" key="3">
    <source>
        <dbReference type="ARBA" id="ARBA00005208"/>
    </source>
</evidence>
<comment type="catalytic activity">
    <reaction evidence="15">
        <text>N-acetyl-alpha-D-glucosamine 1-phosphate + UTP + H(+) = UDP-N-acetyl-alpha-D-glucosamine + diphosphate</text>
        <dbReference type="Rhea" id="RHEA:13509"/>
        <dbReference type="ChEBI" id="CHEBI:15378"/>
        <dbReference type="ChEBI" id="CHEBI:33019"/>
        <dbReference type="ChEBI" id="CHEBI:46398"/>
        <dbReference type="ChEBI" id="CHEBI:57705"/>
        <dbReference type="ChEBI" id="CHEBI:57776"/>
        <dbReference type="EC" id="2.7.7.23"/>
    </reaction>
</comment>
<comment type="pathway">
    <text evidence="3">Nucleotide-sugar biosynthesis; UDP-N-acetyl-alpha-D-glucosamine biosynthesis; UDP-N-acetyl-alpha-D-glucosamine from N-acetyl-alpha-D-glucosamine 1-phosphate: step 1/1.</text>
</comment>
<keyword evidence="7" id="KW-0479">Metal-binding</keyword>
<keyword evidence="19" id="KW-1185">Reference proteome</keyword>
<dbReference type="EMBL" id="JBFSHR010000080">
    <property type="protein sequence ID" value="MEX6430763.1"/>
    <property type="molecule type" value="Genomic_DNA"/>
</dbReference>
<dbReference type="PANTHER" id="PTHR43584">
    <property type="entry name" value="NUCLEOTIDYL TRANSFERASE"/>
    <property type="match status" value="1"/>
</dbReference>
<comment type="catalytic activity">
    <reaction evidence="14">
        <text>alpha-D-glucosamine 1-phosphate + acetyl-CoA = N-acetyl-alpha-D-glucosamine 1-phosphate + CoA + H(+)</text>
        <dbReference type="Rhea" id="RHEA:13725"/>
        <dbReference type="ChEBI" id="CHEBI:15378"/>
        <dbReference type="ChEBI" id="CHEBI:57287"/>
        <dbReference type="ChEBI" id="CHEBI:57288"/>
        <dbReference type="ChEBI" id="CHEBI:57776"/>
        <dbReference type="ChEBI" id="CHEBI:58516"/>
        <dbReference type="EC" id="2.3.1.157"/>
    </reaction>
</comment>
<organism evidence="18 19">
    <name type="scientific">Ferrimicrobium acidiphilum</name>
    <dbReference type="NCBI Taxonomy" id="121039"/>
    <lineage>
        <taxon>Bacteria</taxon>
        <taxon>Bacillati</taxon>
        <taxon>Actinomycetota</taxon>
        <taxon>Acidimicrobiia</taxon>
        <taxon>Acidimicrobiales</taxon>
        <taxon>Acidimicrobiaceae</taxon>
        <taxon>Ferrimicrobium</taxon>
    </lineage>
</organism>
<dbReference type="SUPFAM" id="SSF51161">
    <property type="entry name" value="Trimeric LpxA-like enzymes"/>
    <property type="match status" value="1"/>
</dbReference>
<evidence type="ECO:0000256" key="14">
    <source>
        <dbReference type="ARBA" id="ARBA00048247"/>
    </source>
</evidence>
<dbReference type="SUPFAM" id="SSF53448">
    <property type="entry name" value="Nucleotide-diphospho-sugar transferases"/>
    <property type="match status" value="1"/>
</dbReference>
<keyword evidence="6" id="KW-0548">Nucleotidyltransferase</keyword>
<evidence type="ECO:0000256" key="8">
    <source>
        <dbReference type="ARBA" id="ARBA00022842"/>
    </source>
</evidence>
<keyword evidence="12" id="KW-0012">Acyltransferase</keyword>
<sequence length="365" mass="38751">MALRFAMLLAAGKGTRMASERPKPMMKLCGVSMLRHVMASVLGLDGLERVVVVIGHQAELVERELRGYDDVVAEVVAARQPQQRGTGDAVSAGLSRLPDLLPGVGGSGSEVLVLPADTPLITTNTLEALANAHAQAGNVATILTMEVQDPTGYGRIIRNAKGAVTQIAEDRDLVDDQRNIREVNTGIYVFDLAVLPVAIRRLAPTNSQREYYLTDTIGLLSQSGYQVGVLPVADVTETQGVNDLAQLVEAEEMMRQRIISRHVRAGVMMVRPETITIDAEVEIAKGSTIWPNTLLLGHTSVGSATEVGPGSRLVDTVVGDGTQLVNVDATGATIGSAVQAGPYVTIRDGVVVPDHAVIEPFSLVK</sequence>
<dbReference type="PANTHER" id="PTHR43584:SF3">
    <property type="entry name" value="BIFUNCTIONAL PROTEIN GLMU"/>
    <property type="match status" value="1"/>
</dbReference>
<evidence type="ECO:0000256" key="13">
    <source>
        <dbReference type="ARBA" id="ARBA00023316"/>
    </source>
</evidence>
<dbReference type="InterPro" id="IPR029044">
    <property type="entry name" value="Nucleotide-diphossugar_trans"/>
</dbReference>
<dbReference type="Gene3D" id="2.160.10.10">
    <property type="entry name" value="Hexapeptide repeat proteins"/>
    <property type="match status" value="1"/>
</dbReference>
<evidence type="ECO:0000256" key="9">
    <source>
        <dbReference type="ARBA" id="ARBA00022960"/>
    </source>
</evidence>
<dbReference type="RefSeq" id="WP_298387548.1">
    <property type="nucleotide sequence ID" value="NZ_JBFSHR010000080.1"/>
</dbReference>
<evidence type="ECO:0000256" key="16">
    <source>
        <dbReference type="ARBA" id="ARBA00049628"/>
    </source>
</evidence>
<dbReference type="InterPro" id="IPR011004">
    <property type="entry name" value="Trimer_LpxA-like_sf"/>
</dbReference>
<evidence type="ECO:0000256" key="1">
    <source>
        <dbReference type="ARBA" id="ARBA00001946"/>
    </source>
</evidence>
<feature type="domain" description="Nucleotidyl transferase" evidence="17">
    <location>
        <begin position="6"/>
        <end position="225"/>
    </location>
</feature>
<evidence type="ECO:0000256" key="12">
    <source>
        <dbReference type="ARBA" id="ARBA00023315"/>
    </source>
</evidence>
<accession>A0ABV3Y5C4</accession>
<gene>
    <name evidence="18" type="ORF">AB6A68_13100</name>
</gene>
<evidence type="ECO:0000256" key="6">
    <source>
        <dbReference type="ARBA" id="ARBA00022695"/>
    </source>
</evidence>
<comment type="caution">
    <text evidence="18">The sequence shown here is derived from an EMBL/GenBank/DDBJ whole genome shotgun (WGS) entry which is preliminary data.</text>
</comment>
<evidence type="ECO:0000256" key="2">
    <source>
        <dbReference type="ARBA" id="ARBA00005166"/>
    </source>
</evidence>
<evidence type="ECO:0000256" key="4">
    <source>
        <dbReference type="ARBA" id="ARBA00022490"/>
    </source>
</evidence>
<comment type="function">
    <text evidence="16">Catalyzes the last two sequential reactions in the de novo biosynthetic pathway for UDP-N-acetylglucosamine (UDP-GlcNAc). The C-terminal domain catalyzes the transfer of acetyl group from acetyl coenzyme A to glucosamine-1-phosphate (GlcN-1-P) to produce N-acetylglucosamine-1-phosphate (GlcNAc-1-P), which is converted into UDP-GlcNAc by the transfer of uridine 5-monophosphate (from uridine 5-triphosphate), a reaction catalyzed by the N-terminal domain.</text>
</comment>
<evidence type="ECO:0000256" key="11">
    <source>
        <dbReference type="ARBA" id="ARBA00023268"/>
    </source>
</evidence>
<evidence type="ECO:0000313" key="18">
    <source>
        <dbReference type="EMBL" id="MEX6430763.1"/>
    </source>
</evidence>
<comment type="pathway">
    <text evidence="2">Nucleotide-sugar biosynthesis; UDP-N-acetyl-alpha-D-glucosamine biosynthesis; N-acetyl-alpha-D-glucosamine 1-phosphate from alpha-D-glucosamine 6-phosphate (route II): step 2/2.</text>
</comment>
<dbReference type="InterPro" id="IPR050065">
    <property type="entry name" value="GlmU-like"/>
</dbReference>
<reference evidence="18 19" key="1">
    <citation type="submission" date="2024-07" db="EMBL/GenBank/DDBJ databases">
        <title>Draft Genome Sequence of Ferrimicrobium acidiphilum Strain YE2023, Isolated from a Pulp of Bioleach Reactor.</title>
        <authorList>
            <person name="Elkina Y.A."/>
            <person name="Bulaeva A.G."/>
            <person name="Beletsky A.V."/>
            <person name="Mardanov A.V."/>
        </authorList>
    </citation>
    <scope>NUCLEOTIDE SEQUENCE [LARGE SCALE GENOMIC DNA]</scope>
    <source>
        <strain evidence="18 19">YE2023</strain>
    </source>
</reference>
<name>A0ABV3Y5C4_9ACTN</name>
<keyword evidence="13" id="KW-0961">Cell wall biogenesis/degradation</keyword>
<comment type="cofactor">
    <cofactor evidence="1">
        <name>Mg(2+)</name>
        <dbReference type="ChEBI" id="CHEBI:18420"/>
    </cofactor>
</comment>
<proteinExistence type="predicted"/>
<dbReference type="Gene3D" id="3.90.550.10">
    <property type="entry name" value="Spore Coat Polysaccharide Biosynthesis Protein SpsA, Chain A"/>
    <property type="match status" value="1"/>
</dbReference>